<keyword evidence="1" id="KW-1133">Transmembrane helix</keyword>
<keyword evidence="1" id="KW-0812">Transmembrane</keyword>
<gene>
    <name evidence="4" type="ORF">GGR42_001813</name>
</gene>
<dbReference type="InterPro" id="IPR032508">
    <property type="entry name" value="FecR_C"/>
</dbReference>
<dbReference type="Pfam" id="PF04773">
    <property type="entry name" value="FecR"/>
    <property type="match status" value="1"/>
</dbReference>
<protein>
    <submittedName>
        <fullName evidence="4">Ferric-dicitrate binding protein FerR (Iron transport regulator)</fullName>
    </submittedName>
</protein>
<name>A0A846QT37_9FLAO</name>
<dbReference type="AlphaFoldDB" id="A0A846QT37"/>
<dbReference type="PANTHER" id="PTHR30273">
    <property type="entry name" value="PERIPLASMIC SIGNAL SENSOR AND SIGMA FACTOR ACTIVATOR FECR-RELATED"/>
    <property type="match status" value="1"/>
</dbReference>
<proteinExistence type="predicted"/>
<dbReference type="Proteomes" id="UP000590442">
    <property type="component" value="Unassembled WGS sequence"/>
</dbReference>
<dbReference type="RefSeq" id="WP_167963032.1">
    <property type="nucleotide sequence ID" value="NZ_JAATJJ010000001.1"/>
</dbReference>
<dbReference type="GO" id="GO:0016989">
    <property type="term" value="F:sigma factor antagonist activity"/>
    <property type="evidence" value="ECO:0007669"/>
    <property type="project" value="TreeGrafter"/>
</dbReference>
<reference evidence="4 5" key="1">
    <citation type="submission" date="2020-03" db="EMBL/GenBank/DDBJ databases">
        <title>Genomic Encyclopedia of Type Strains, Phase IV (KMG-IV): sequencing the most valuable type-strain genomes for metagenomic binning, comparative biology and taxonomic classification.</title>
        <authorList>
            <person name="Goeker M."/>
        </authorList>
    </citation>
    <scope>NUCLEOTIDE SEQUENCE [LARGE SCALE GENOMIC DNA]</scope>
    <source>
        <strain evidence="4 5">DSM 29762</strain>
    </source>
</reference>
<evidence type="ECO:0000256" key="1">
    <source>
        <dbReference type="SAM" id="Phobius"/>
    </source>
</evidence>
<evidence type="ECO:0000259" key="3">
    <source>
        <dbReference type="Pfam" id="PF16344"/>
    </source>
</evidence>
<feature type="transmembrane region" description="Helical" evidence="1">
    <location>
        <begin position="76"/>
        <end position="95"/>
    </location>
</feature>
<dbReference type="InterPro" id="IPR012373">
    <property type="entry name" value="Ferrdict_sens_TM"/>
</dbReference>
<organism evidence="4 5">
    <name type="scientific">Saonia flava</name>
    <dbReference type="NCBI Taxonomy" id="523696"/>
    <lineage>
        <taxon>Bacteria</taxon>
        <taxon>Pseudomonadati</taxon>
        <taxon>Bacteroidota</taxon>
        <taxon>Flavobacteriia</taxon>
        <taxon>Flavobacteriales</taxon>
        <taxon>Flavobacteriaceae</taxon>
        <taxon>Saonia</taxon>
    </lineage>
</organism>
<comment type="caution">
    <text evidence="4">The sequence shown here is derived from an EMBL/GenBank/DDBJ whole genome shotgun (WGS) entry which is preliminary data.</text>
</comment>
<evidence type="ECO:0000313" key="4">
    <source>
        <dbReference type="EMBL" id="NJB71351.1"/>
    </source>
</evidence>
<keyword evidence="1" id="KW-0472">Membrane</keyword>
<feature type="domain" description="FecR protein" evidence="2">
    <location>
        <begin position="101"/>
        <end position="191"/>
    </location>
</feature>
<evidence type="ECO:0000313" key="5">
    <source>
        <dbReference type="Proteomes" id="UP000590442"/>
    </source>
</evidence>
<dbReference type="PANTHER" id="PTHR30273:SF2">
    <property type="entry name" value="PROTEIN FECR"/>
    <property type="match status" value="1"/>
</dbReference>
<keyword evidence="5" id="KW-1185">Reference proteome</keyword>
<dbReference type="Gene3D" id="3.55.50.30">
    <property type="match status" value="1"/>
</dbReference>
<accession>A0A846QT37</accession>
<evidence type="ECO:0000259" key="2">
    <source>
        <dbReference type="Pfam" id="PF04773"/>
    </source>
</evidence>
<dbReference type="Gene3D" id="2.60.120.1440">
    <property type="match status" value="1"/>
</dbReference>
<dbReference type="EMBL" id="JAATJJ010000001">
    <property type="protein sequence ID" value="NJB71351.1"/>
    <property type="molecule type" value="Genomic_DNA"/>
</dbReference>
<dbReference type="Pfam" id="PF16344">
    <property type="entry name" value="FecR_C"/>
    <property type="match status" value="1"/>
</dbReference>
<dbReference type="InterPro" id="IPR006860">
    <property type="entry name" value="FecR"/>
</dbReference>
<sequence length="302" mass="34326">MDKNKLIEKWLSGELTEEESKAFSTLEEAPFYTNIIEDASQFKASHFSSMPDFDVFKERITSEKTSVKTIDWFKPMMRIASVLIIGIGIYSIFFLNKMVEVETLVAEKTTIELPDESQVVLNALSEVRYNKKDWKTNREIELKGEAFFDVAKGAKFDVVTETGTVSVLGTEFNIKHRGDIFEVSCYEGTVRVVTSKNTQILQAGDNYKSINGEMLTGKQTNEMPKWINNMSEFQRTPVSEVFAELERQYGVIIETEKINTDQLFTGGFAHDNLQSALKAISEPLGMEYKIIKPNKVRLSMGE</sequence>
<feature type="domain" description="Protein FecR C-terminal" evidence="3">
    <location>
        <begin position="233"/>
        <end position="296"/>
    </location>
</feature>